<dbReference type="GO" id="GO:0051539">
    <property type="term" value="F:4 iron, 4 sulfur cluster binding"/>
    <property type="evidence" value="ECO:0007669"/>
    <property type="project" value="UniProtKB-KW"/>
</dbReference>
<dbReference type="RefSeq" id="WP_011850392.1">
    <property type="nucleotide sequence ID" value="NC_009073.1"/>
</dbReference>
<dbReference type="Pfam" id="PF04055">
    <property type="entry name" value="Radical_SAM"/>
    <property type="match status" value="1"/>
</dbReference>
<evidence type="ECO:0000259" key="7">
    <source>
        <dbReference type="PROSITE" id="PS51918"/>
    </source>
</evidence>
<dbReference type="InterPro" id="IPR006638">
    <property type="entry name" value="Elp3/MiaA/NifB-like_rSAM"/>
</dbReference>
<dbReference type="GO" id="GO:0046872">
    <property type="term" value="F:metal ion binding"/>
    <property type="evidence" value="ECO:0007669"/>
    <property type="project" value="UniProtKB-KW"/>
</dbReference>
<dbReference type="EMBL" id="CP000561">
    <property type="protein sequence ID" value="ABO09133.1"/>
    <property type="molecule type" value="Genomic_DNA"/>
</dbReference>
<evidence type="ECO:0000256" key="4">
    <source>
        <dbReference type="ARBA" id="ARBA00022723"/>
    </source>
</evidence>
<protein>
    <submittedName>
        <fullName evidence="8">Radical SAM domain protein</fullName>
    </submittedName>
</protein>
<keyword evidence="9" id="KW-1185">Reference proteome</keyword>
<dbReference type="GeneID" id="4908235"/>
<dbReference type="SFLD" id="SFLDG01067">
    <property type="entry name" value="SPASM/twitch_domain_containing"/>
    <property type="match status" value="1"/>
</dbReference>
<dbReference type="HOGENOM" id="CLU_009273_4_0_2"/>
<dbReference type="SUPFAM" id="SSF102114">
    <property type="entry name" value="Radical SAM enzymes"/>
    <property type="match status" value="1"/>
</dbReference>
<feature type="domain" description="Radical SAM core" evidence="7">
    <location>
        <begin position="12"/>
        <end position="227"/>
    </location>
</feature>
<dbReference type="OrthoDB" id="30736at2157"/>
<dbReference type="STRING" id="410359.Pcal_1716"/>
<dbReference type="InterPro" id="IPR013785">
    <property type="entry name" value="Aldolase_TIM"/>
</dbReference>
<dbReference type="SFLD" id="SFLDG01386">
    <property type="entry name" value="main_SPASM_domain-containing"/>
    <property type="match status" value="1"/>
</dbReference>
<evidence type="ECO:0000256" key="5">
    <source>
        <dbReference type="ARBA" id="ARBA00023004"/>
    </source>
</evidence>
<dbReference type="KEGG" id="pcl:Pcal_1716"/>
<sequence>MRSVEELIRRFHEAPLLVFWESTKACPLACKHCRADAILKPLPGELSTEEGKRLIEQVAEFGDPKPLLIITGGDPLMRADLFELVDYANSLGVPVSLAPAVSKSLDDEALRRIKSSGVKSISISLDGATAETHDELRGVPGSFAETVSAIKRALDLGISVQVNTVVWKKSLSELPDVAYLLRRLGVKVWEVFFLIVTGRAKEELDISPAEYESAVQFLVDVSTYGFQVRTVEAPFYRRAKLERLRGKAYSDLLYDKLVARLRELLGPPQRGVDPTIVPTRDGFGIIFVGHDGTVTPSGFLPYPLGNVRKRRLVDIYRNHPLLVKMRRGEFEGRCGVCEYKDICGGSRARAFAVFKNPLAEDPACVYIPSSWKSVEMTR</sequence>
<accession>A3MWW6</accession>
<gene>
    <name evidence="8" type="ordered locus">Pcal_1716</name>
</gene>
<dbReference type="NCBIfam" id="TIGR04053">
    <property type="entry name" value="TIGR04053 family radical SAM/SPASM domain-containing protein"/>
    <property type="match status" value="1"/>
</dbReference>
<keyword evidence="4" id="KW-0479">Metal-binding</keyword>
<keyword evidence="2" id="KW-0004">4Fe-4S</keyword>
<dbReference type="PROSITE" id="PS51918">
    <property type="entry name" value="RADICAL_SAM"/>
    <property type="match status" value="1"/>
</dbReference>
<evidence type="ECO:0000313" key="8">
    <source>
        <dbReference type="EMBL" id="ABO09133.1"/>
    </source>
</evidence>
<dbReference type="InterPro" id="IPR007197">
    <property type="entry name" value="rSAM"/>
</dbReference>
<comment type="cofactor">
    <cofactor evidence="1">
        <name>[4Fe-4S] cluster</name>
        <dbReference type="ChEBI" id="CHEBI:49883"/>
    </cofactor>
</comment>
<dbReference type="InterPro" id="IPR058240">
    <property type="entry name" value="rSAM_sf"/>
</dbReference>
<dbReference type="SFLD" id="SFLDS00029">
    <property type="entry name" value="Radical_SAM"/>
    <property type="match status" value="1"/>
</dbReference>
<evidence type="ECO:0000313" key="9">
    <source>
        <dbReference type="Proteomes" id="UP000001431"/>
    </source>
</evidence>
<dbReference type="AlphaFoldDB" id="A3MWW6"/>
<evidence type="ECO:0000256" key="3">
    <source>
        <dbReference type="ARBA" id="ARBA00022691"/>
    </source>
</evidence>
<organism evidence="8 9">
    <name type="scientific">Pyrobaculum calidifontis (strain DSM 21063 / JCM 11548 / VA1)</name>
    <dbReference type="NCBI Taxonomy" id="410359"/>
    <lineage>
        <taxon>Archaea</taxon>
        <taxon>Thermoproteota</taxon>
        <taxon>Thermoprotei</taxon>
        <taxon>Thermoproteales</taxon>
        <taxon>Thermoproteaceae</taxon>
        <taxon>Pyrobaculum</taxon>
    </lineage>
</organism>
<evidence type="ECO:0000256" key="1">
    <source>
        <dbReference type="ARBA" id="ARBA00001966"/>
    </source>
</evidence>
<dbReference type="eggNOG" id="arCOG00938">
    <property type="taxonomic scope" value="Archaea"/>
</dbReference>
<evidence type="ECO:0000256" key="2">
    <source>
        <dbReference type="ARBA" id="ARBA00022485"/>
    </source>
</evidence>
<proteinExistence type="predicted"/>
<dbReference type="PANTHER" id="PTHR11228">
    <property type="entry name" value="RADICAL SAM DOMAIN PROTEIN"/>
    <property type="match status" value="1"/>
</dbReference>
<dbReference type="InterPro" id="IPR050377">
    <property type="entry name" value="Radical_SAM_PqqE_MftC-like"/>
</dbReference>
<keyword evidence="6" id="KW-0411">Iron-sulfur</keyword>
<dbReference type="GO" id="GO:0003824">
    <property type="term" value="F:catalytic activity"/>
    <property type="evidence" value="ECO:0007669"/>
    <property type="project" value="InterPro"/>
</dbReference>
<dbReference type="Gene3D" id="3.20.20.70">
    <property type="entry name" value="Aldolase class I"/>
    <property type="match status" value="1"/>
</dbReference>
<dbReference type="PIRSF" id="PIRSF037420">
    <property type="entry name" value="PQQ_syn_pqqE"/>
    <property type="match status" value="1"/>
</dbReference>
<dbReference type="CDD" id="cd21123">
    <property type="entry name" value="SPASM_MftC-like"/>
    <property type="match status" value="1"/>
</dbReference>
<evidence type="ECO:0000256" key="6">
    <source>
        <dbReference type="ARBA" id="ARBA00023014"/>
    </source>
</evidence>
<dbReference type="SMART" id="SM00729">
    <property type="entry name" value="Elp3"/>
    <property type="match status" value="1"/>
</dbReference>
<reference evidence="8" key="1">
    <citation type="submission" date="2007-02" db="EMBL/GenBank/DDBJ databases">
        <title>Complete sequence of Pyrobaculum calidifontis JCM 11548.</title>
        <authorList>
            <consortium name="US DOE Joint Genome Institute"/>
            <person name="Copeland A."/>
            <person name="Lucas S."/>
            <person name="Lapidus A."/>
            <person name="Barry K."/>
            <person name="Glavina del Rio T."/>
            <person name="Dalin E."/>
            <person name="Tice H."/>
            <person name="Pitluck S."/>
            <person name="Chain P."/>
            <person name="Malfatti S."/>
            <person name="Shin M."/>
            <person name="Vergez L."/>
            <person name="Schmutz J."/>
            <person name="Larimer F."/>
            <person name="Land M."/>
            <person name="Hauser L."/>
            <person name="Kyrpides N."/>
            <person name="Mikhailova N."/>
            <person name="Cozen A.E."/>
            <person name="Fitz-Gibbon S.T."/>
            <person name="House C.H."/>
            <person name="Saltikov C."/>
            <person name="Lowe T.M."/>
            <person name="Richardson P."/>
        </authorList>
    </citation>
    <scope>NUCLEOTIDE SEQUENCE [LARGE SCALE GENOMIC DNA]</scope>
    <source>
        <strain evidence="8">JCM 11548</strain>
    </source>
</reference>
<keyword evidence="5" id="KW-0408">Iron</keyword>
<keyword evidence="3" id="KW-0949">S-adenosyl-L-methionine</keyword>
<dbReference type="Proteomes" id="UP000001431">
    <property type="component" value="Chromosome"/>
</dbReference>
<dbReference type="CDD" id="cd01335">
    <property type="entry name" value="Radical_SAM"/>
    <property type="match status" value="1"/>
</dbReference>
<dbReference type="PANTHER" id="PTHR11228:SF34">
    <property type="entry name" value="TUNGSTEN-CONTAINING ALDEHYDE FERREDOXIN OXIDOREDUCTASE COFACTOR MODIFYING PROTEIN"/>
    <property type="match status" value="1"/>
</dbReference>
<dbReference type="InterPro" id="IPR017200">
    <property type="entry name" value="PqqE-like"/>
</dbReference>
<name>A3MWW6_PYRCJ</name>